<dbReference type="RefSeq" id="WP_264749164.1">
    <property type="nucleotide sequence ID" value="NZ_JAPDHW010000003.1"/>
</dbReference>
<dbReference type="EMBL" id="JAPDHW010000003">
    <property type="protein sequence ID" value="MCW3167925.1"/>
    <property type="molecule type" value="Genomic_DNA"/>
</dbReference>
<sequence length="226" mass="25447">MTVADVARIKGQITKILQANAGISPARTVNLLPTRSLQGKLYEAHVLATIIENLVSQEGLQITLIGGSVLTLRQKGGQINRAYPYFEVRNGGVLLGELFMDTYFATISFQMRGAPIRKTNGDYHELDIALLRPNLIGYPQHTDVILAVECKNTSIKKSIIRELLGFRRELAFYTGEMQPTPFNVYPTNQTMSYPNSVHMLYCSDSRISRYTENCLQFGILLQHHRI</sequence>
<reference evidence="1" key="1">
    <citation type="submission" date="2022-10" db="EMBL/GenBank/DDBJ databases">
        <title>Chryseobacterium babae sp. nov. isolated from the gut of the beetle Oryctes rhinoceros, and Chryseobacterium kimseyorum sp. nov., isolated from a stick insect rearing cage.</title>
        <authorList>
            <person name="Shelomi M."/>
            <person name="Han C.-J."/>
            <person name="Chen W.-M."/>
            <person name="Chen H.-K."/>
            <person name="Liaw S.-J."/>
            <person name="Muhle E."/>
            <person name="Clermont D."/>
        </authorList>
    </citation>
    <scope>NUCLEOTIDE SEQUENCE</scope>
    <source>
        <strain evidence="1">09-1422</strain>
    </source>
</reference>
<organism evidence="1 2">
    <name type="scientific">Chryseobacterium kimseyorum</name>
    <dbReference type="NCBI Taxonomy" id="2984028"/>
    <lineage>
        <taxon>Bacteria</taxon>
        <taxon>Pseudomonadati</taxon>
        <taxon>Bacteroidota</taxon>
        <taxon>Flavobacteriia</taxon>
        <taxon>Flavobacteriales</taxon>
        <taxon>Weeksellaceae</taxon>
        <taxon>Chryseobacterium group</taxon>
        <taxon>Chryseobacterium</taxon>
    </lineage>
</organism>
<proteinExistence type="predicted"/>
<keyword evidence="2" id="KW-1185">Reference proteome</keyword>
<protein>
    <submittedName>
        <fullName evidence="1">Uncharacterized protein</fullName>
    </submittedName>
</protein>
<comment type="caution">
    <text evidence="1">The sequence shown here is derived from an EMBL/GenBank/DDBJ whole genome shotgun (WGS) entry which is preliminary data.</text>
</comment>
<evidence type="ECO:0000313" key="1">
    <source>
        <dbReference type="EMBL" id="MCW3167925.1"/>
    </source>
</evidence>
<accession>A0ABT3HVV1</accession>
<gene>
    <name evidence="1" type="ORF">OMO38_05230</name>
</gene>
<dbReference type="Proteomes" id="UP001163731">
    <property type="component" value="Unassembled WGS sequence"/>
</dbReference>
<name>A0ABT3HVV1_9FLAO</name>
<evidence type="ECO:0000313" key="2">
    <source>
        <dbReference type="Proteomes" id="UP001163731"/>
    </source>
</evidence>